<feature type="transmembrane region" description="Helical" evidence="1">
    <location>
        <begin position="335"/>
        <end position="353"/>
    </location>
</feature>
<reference evidence="3 4" key="1">
    <citation type="submission" date="2024-09" db="EMBL/GenBank/DDBJ databases">
        <authorList>
            <person name="Sun Q."/>
            <person name="Mori K."/>
        </authorList>
    </citation>
    <scope>NUCLEOTIDE SEQUENCE [LARGE SCALE GENOMIC DNA]</scope>
    <source>
        <strain evidence="3 4">JCM 12763</strain>
    </source>
</reference>
<keyword evidence="1" id="KW-0472">Membrane</keyword>
<comment type="caution">
    <text evidence="3">The sequence shown here is derived from an EMBL/GenBank/DDBJ whole genome shotgun (WGS) entry which is preliminary data.</text>
</comment>
<dbReference type="RefSeq" id="WP_141337725.1">
    <property type="nucleotide sequence ID" value="NZ_JBHMAX010000015.1"/>
</dbReference>
<evidence type="ECO:0000313" key="3">
    <source>
        <dbReference type="EMBL" id="MFB9731987.1"/>
    </source>
</evidence>
<dbReference type="Proteomes" id="UP001589613">
    <property type="component" value="Unassembled WGS sequence"/>
</dbReference>
<dbReference type="InterPro" id="IPR051207">
    <property type="entry name" value="ComplexI_NDUFA9_subunit"/>
</dbReference>
<evidence type="ECO:0000313" key="4">
    <source>
        <dbReference type="Proteomes" id="UP001589613"/>
    </source>
</evidence>
<evidence type="ECO:0000256" key="1">
    <source>
        <dbReference type="SAM" id="Phobius"/>
    </source>
</evidence>
<dbReference type="Gene3D" id="3.40.50.720">
    <property type="entry name" value="NAD(P)-binding Rossmann-like Domain"/>
    <property type="match status" value="1"/>
</dbReference>
<dbReference type="PANTHER" id="PTHR12126:SF11">
    <property type="entry name" value="NADH DEHYDROGENASE [UBIQUINONE] 1 ALPHA SUBCOMPLEX SUBUNIT 9, MITOCHONDRIAL"/>
    <property type="match status" value="1"/>
</dbReference>
<keyword evidence="1" id="KW-0812">Transmembrane</keyword>
<accession>A0ABV5V2G2</accession>
<name>A0ABV5V2G2_9MICO</name>
<dbReference type="EMBL" id="JBHMAX010000015">
    <property type="protein sequence ID" value="MFB9731987.1"/>
    <property type="molecule type" value="Genomic_DNA"/>
</dbReference>
<sequence>MTEPAAPAPTDLDADLLGGPPGPGSLALVTGATGYIGGLLVPRLLDAGYRVRVLTRSAARLTEDWADRVEVVEGDAQDADDVGRAMEGVAVAYYLLHSMDGEGDFRERDRRMARTFASAALTAGVSRLVYLSGLHPDGELSSHLASRVEVGEILLDSGVPTAVLQAAVVIGEGSVSFQMLRYLTGRLPAMVAPKWLHNRIQPIAIDDVLHYLVGAASLPADVDRTFDIGGPDVLTYEEMMQAFAQVNGMRRRFIVTLPVLTPWLAGHWVGLVTPVSAGVGKPLVGSLVHEVVCKEDDILELVGEPEGGRTPYREAVRLAMADASPDPVREIGPKVAAGVGAGMGLLALGKVLARRR</sequence>
<organism evidence="3 4">
    <name type="scientific">Ornithinimicrobium kibberense</name>
    <dbReference type="NCBI Taxonomy" id="282060"/>
    <lineage>
        <taxon>Bacteria</taxon>
        <taxon>Bacillati</taxon>
        <taxon>Actinomycetota</taxon>
        <taxon>Actinomycetes</taxon>
        <taxon>Micrococcales</taxon>
        <taxon>Ornithinimicrobiaceae</taxon>
        <taxon>Ornithinimicrobium</taxon>
    </lineage>
</organism>
<dbReference type="InterPro" id="IPR016040">
    <property type="entry name" value="NAD(P)-bd_dom"/>
</dbReference>
<keyword evidence="1" id="KW-1133">Transmembrane helix</keyword>
<dbReference type="PANTHER" id="PTHR12126">
    <property type="entry name" value="NADH-UBIQUINONE OXIDOREDUCTASE 39 KDA SUBUNIT-RELATED"/>
    <property type="match status" value="1"/>
</dbReference>
<dbReference type="SUPFAM" id="SSF51735">
    <property type="entry name" value="NAD(P)-binding Rossmann-fold domains"/>
    <property type="match status" value="1"/>
</dbReference>
<feature type="domain" description="NAD(P)-binding" evidence="2">
    <location>
        <begin position="31"/>
        <end position="142"/>
    </location>
</feature>
<dbReference type="Pfam" id="PF13460">
    <property type="entry name" value="NAD_binding_10"/>
    <property type="match status" value="1"/>
</dbReference>
<proteinExistence type="predicted"/>
<gene>
    <name evidence="3" type="ORF">ACFFN0_08015</name>
</gene>
<evidence type="ECO:0000259" key="2">
    <source>
        <dbReference type="Pfam" id="PF13460"/>
    </source>
</evidence>
<keyword evidence="4" id="KW-1185">Reference proteome</keyword>
<protein>
    <submittedName>
        <fullName evidence="3">NAD(P)H-binding protein</fullName>
    </submittedName>
</protein>
<dbReference type="InterPro" id="IPR036291">
    <property type="entry name" value="NAD(P)-bd_dom_sf"/>
</dbReference>